<dbReference type="AlphaFoldDB" id="Q2JD49"/>
<sequence length="149" mass="16397">MADTQDPRRPGFDVRAVNQTVIAEYRATGGVLEKTLPGSRLVLVTTTGRRSGKEHTTPLGYVMDGGPGRIVVFASNMAAPRHPDWYQNLTAEPKVVVELGTDRFEAEALTATGDERQRLYEALVETMPGIRGHQEQVEREIPVVVLVTL</sequence>
<accession>Q2JD49</accession>
<dbReference type="SUPFAM" id="SSF50475">
    <property type="entry name" value="FMN-binding split barrel"/>
    <property type="match status" value="1"/>
</dbReference>
<dbReference type="Gene3D" id="2.30.110.10">
    <property type="entry name" value="Electron Transport, Fmn-binding Protein, Chain A"/>
    <property type="match status" value="1"/>
</dbReference>
<keyword evidence="4" id="KW-1185">Reference proteome</keyword>
<protein>
    <submittedName>
        <fullName evidence="3">Mycobacterium tuberculosis paralogous family 11</fullName>
    </submittedName>
</protein>
<dbReference type="Proteomes" id="UP000001937">
    <property type="component" value="Chromosome"/>
</dbReference>
<evidence type="ECO:0000313" key="4">
    <source>
        <dbReference type="Proteomes" id="UP000001937"/>
    </source>
</evidence>
<proteinExistence type="inferred from homology"/>
<dbReference type="PANTHER" id="PTHR39428">
    <property type="entry name" value="F420H(2)-DEPENDENT QUINONE REDUCTASE RV1261C"/>
    <property type="match status" value="1"/>
</dbReference>
<dbReference type="Pfam" id="PF04075">
    <property type="entry name" value="F420H2_quin_red"/>
    <property type="match status" value="1"/>
</dbReference>
<evidence type="ECO:0000256" key="2">
    <source>
        <dbReference type="ARBA" id="ARBA00049106"/>
    </source>
</evidence>
<dbReference type="PhylomeDB" id="Q2JD49"/>
<dbReference type="NCBIfam" id="TIGR00026">
    <property type="entry name" value="hi_GC_TIGR00026"/>
    <property type="match status" value="1"/>
</dbReference>
<dbReference type="GO" id="GO:0005886">
    <property type="term" value="C:plasma membrane"/>
    <property type="evidence" value="ECO:0007669"/>
    <property type="project" value="TreeGrafter"/>
</dbReference>
<dbReference type="OrthoDB" id="8225825at2"/>
<comment type="catalytic activity">
    <reaction evidence="2">
        <text>oxidized coenzyme F420-(gamma-L-Glu)(n) + a quinol + H(+) = reduced coenzyme F420-(gamma-L-Glu)(n) + a quinone</text>
        <dbReference type="Rhea" id="RHEA:39663"/>
        <dbReference type="Rhea" id="RHEA-COMP:12939"/>
        <dbReference type="Rhea" id="RHEA-COMP:14378"/>
        <dbReference type="ChEBI" id="CHEBI:15378"/>
        <dbReference type="ChEBI" id="CHEBI:24646"/>
        <dbReference type="ChEBI" id="CHEBI:132124"/>
        <dbReference type="ChEBI" id="CHEBI:133980"/>
        <dbReference type="ChEBI" id="CHEBI:139511"/>
    </reaction>
</comment>
<reference evidence="3 4" key="1">
    <citation type="journal article" date="2007" name="Genome Res.">
        <title>Genome characteristics of facultatively symbiotic Frankia sp. strains reflect host range and host plant biogeography.</title>
        <authorList>
            <person name="Normand P."/>
            <person name="Lapierre P."/>
            <person name="Tisa L.S."/>
            <person name="Gogarten J.P."/>
            <person name="Alloisio N."/>
            <person name="Bagnarol E."/>
            <person name="Bassi C.A."/>
            <person name="Berry A.M."/>
            <person name="Bickhart D.M."/>
            <person name="Choisne N."/>
            <person name="Couloux A."/>
            <person name="Cournoyer B."/>
            <person name="Cruveiller S."/>
            <person name="Daubin V."/>
            <person name="Demange N."/>
            <person name="Francino M.P."/>
            <person name="Goltsman E."/>
            <person name="Huang Y."/>
            <person name="Kopp O.R."/>
            <person name="Labarre L."/>
            <person name="Lapidus A."/>
            <person name="Lavire C."/>
            <person name="Marechal J."/>
            <person name="Martinez M."/>
            <person name="Mastronunzio J.E."/>
            <person name="Mullin B.C."/>
            <person name="Niemann J."/>
            <person name="Pujic P."/>
            <person name="Rawnsley T."/>
            <person name="Rouy Z."/>
            <person name="Schenowitz C."/>
            <person name="Sellstedt A."/>
            <person name="Tavares F."/>
            <person name="Tomkins J.P."/>
            <person name="Vallenet D."/>
            <person name="Valverde C."/>
            <person name="Wall L.G."/>
            <person name="Wang Y."/>
            <person name="Medigue C."/>
            <person name="Benson D.R."/>
        </authorList>
    </citation>
    <scope>NUCLEOTIDE SEQUENCE [LARGE SCALE GENOMIC DNA]</scope>
    <source>
        <strain evidence="4">DSM 45818 / CECT 9043 / CcI3</strain>
    </source>
</reference>
<dbReference type="InterPro" id="IPR004378">
    <property type="entry name" value="F420H2_quin_Rdtase"/>
</dbReference>
<dbReference type="eggNOG" id="COG3945">
    <property type="taxonomic scope" value="Bacteria"/>
</dbReference>
<name>Q2JD49_FRACC</name>
<gene>
    <name evidence="3" type="ordered locus">Francci3_1416</name>
</gene>
<dbReference type="HOGENOM" id="CLU_114921_1_0_11"/>
<dbReference type="RefSeq" id="WP_011435858.1">
    <property type="nucleotide sequence ID" value="NC_007777.1"/>
</dbReference>
<evidence type="ECO:0000256" key="1">
    <source>
        <dbReference type="ARBA" id="ARBA00008710"/>
    </source>
</evidence>
<comment type="similarity">
    <text evidence="1">Belongs to the F420H(2)-dependent quinone reductase family.</text>
</comment>
<evidence type="ECO:0000313" key="3">
    <source>
        <dbReference type="EMBL" id="ABD10793.1"/>
    </source>
</evidence>
<organism evidence="3 4">
    <name type="scientific">Frankia casuarinae (strain DSM 45818 / CECT 9043 / HFP020203 / CcI3)</name>
    <dbReference type="NCBI Taxonomy" id="106370"/>
    <lineage>
        <taxon>Bacteria</taxon>
        <taxon>Bacillati</taxon>
        <taxon>Actinomycetota</taxon>
        <taxon>Actinomycetes</taxon>
        <taxon>Frankiales</taxon>
        <taxon>Frankiaceae</taxon>
        <taxon>Frankia</taxon>
    </lineage>
</organism>
<dbReference type="EMBL" id="CP000249">
    <property type="protein sequence ID" value="ABD10793.1"/>
    <property type="molecule type" value="Genomic_DNA"/>
</dbReference>
<dbReference type="GO" id="GO:0070967">
    <property type="term" value="F:coenzyme F420 binding"/>
    <property type="evidence" value="ECO:0007669"/>
    <property type="project" value="TreeGrafter"/>
</dbReference>
<dbReference type="PANTHER" id="PTHR39428:SF1">
    <property type="entry name" value="F420H(2)-DEPENDENT QUINONE REDUCTASE RV1261C"/>
    <property type="match status" value="1"/>
</dbReference>
<dbReference type="GO" id="GO:0016491">
    <property type="term" value="F:oxidoreductase activity"/>
    <property type="evidence" value="ECO:0007669"/>
    <property type="project" value="InterPro"/>
</dbReference>
<dbReference type="STRING" id="106370.Francci3_1416"/>
<dbReference type="KEGG" id="fra:Francci3_1416"/>
<dbReference type="InterPro" id="IPR012349">
    <property type="entry name" value="Split_barrel_FMN-bd"/>
</dbReference>